<evidence type="ECO:0000256" key="1">
    <source>
        <dbReference type="ARBA" id="ARBA00004123"/>
    </source>
</evidence>
<dbReference type="PANTHER" id="PTHR12225">
    <property type="entry name" value="ADHESION REGULATING MOLECULE 1 110 KDA CELL MEMBRANE GLYCOPROTEIN"/>
    <property type="match status" value="1"/>
</dbReference>
<dbReference type="InterPro" id="IPR038633">
    <property type="entry name" value="Rpn13/ADRM1_Pru_sf"/>
</dbReference>
<keyword evidence="10" id="KW-1185">Reference proteome</keyword>
<dbReference type="InterPro" id="IPR038108">
    <property type="entry name" value="RPN13_DEUBAD_sf"/>
</dbReference>
<evidence type="ECO:0000256" key="6">
    <source>
        <dbReference type="SAM" id="MobiDB-lite"/>
    </source>
</evidence>
<feature type="domain" description="DEUBAD" evidence="7">
    <location>
        <begin position="160"/>
        <end position="265"/>
    </location>
</feature>
<evidence type="ECO:0000313" key="9">
    <source>
        <dbReference type="EMBL" id="CCH43744.1"/>
    </source>
</evidence>
<keyword evidence="3" id="KW-0963">Cytoplasm</keyword>
<gene>
    <name evidence="9" type="ORF">BN7_3298</name>
</gene>
<dbReference type="AlphaFoldDB" id="K0KR28"/>
<dbReference type="PANTHER" id="PTHR12225:SF0">
    <property type="entry name" value="PROTEASOMAL UBIQUITIN RECEPTOR ADRM1"/>
    <property type="match status" value="1"/>
</dbReference>
<dbReference type="GO" id="GO:0005737">
    <property type="term" value="C:cytoplasm"/>
    <property type="evidence" value="ECO:0007669"/>
    <property type="project" value="UniProtKB-SubCell"/>
</dbReference>
<dbReference type="GO" id="GO:0070628">
    <property type="term" value="F:proteasome binding"/>
    <property type="evidence" value="ECO:0007669"/>
    <property type="project" value="TreeGrafter"/>
</dbReference>
<name>K0KR28_WICCF</name>
<dbReference type="GO" id="GO:0061133">
    <property type="term" value="F:endopeptidase activator activity"/>
    <property type="evidence" value="ECO:0007669"/>
    <property type="project" value="TreeGrafter"/>
</dbReference>
<accession>K0KR28</accession>
<dbReference type="HOGENOM" id="CLU_041798_0_0_1"/>
<dbReference type="GO" id="GO:0005634">
    <property type="term" value="C:nucleus"/>
    <property type="evidence" value="ECO:0007669"/>
    <property type="project" value="UniProtKB-SubCell"/>
</dbReference>
<dbReference type="STRING" id="1206466.K0KR28"/>
<feature type="domain" description="Pru" evidence="8">
    <location>
        <begin position="1"/>
        <end position="126"/>
    </location>
</feature>
<dbReference type="Pfam" id="PF04683">
    <property type="entry name" value="Rpn13_ADRM1_Pru"/>
    <property type="match status" value="1"/>
</dbReference>
<dbReference type="GO" id="GO:0008541">
    <property type="term" value="C:proteasome regulatory particle, lid subcomplex"/>
    <property type="evidence" value="ECO:0007669"/>
    <property type="project" value="TreeGrafter"/>
</dbReference>
<dbReference type="InterPro" id="IPR044867">
    <property type="entry name" value="DEUBAD_dom"/>
</dbReference>
<dbReference type="Pfam" id="PF16550">
    <property type="entry name" value="RPN13_C"/>
    <property type="match status" value="1"/>
</dbReference>
<proteinExistence type="predicted"/>
<dbReference type="EMBL" id="CAIF01000088">
    <property type="protein sequence ID" value="CCH43744.1"/>
    <property type="molecule type" value="Genomic_DNA"/>
</dbReference>
<evidence type="ECO:0000256" key="2">
    <source>
        <dbReference type="ARBA" id="ARBA00004496"/>
    </source>
</evidence>
<organism evidence="9 10">
    <name type="scientific">Wickerhamomyces ciferrii (strain ATCC 14091 / BCRC 22168 / CBS 111 / JCM 3599 / NBRC 0793 / NRRL Y-1031 F-60-10)</name>
    <name type="common">Yeast</name>
    <name type="synonym">Pichia ciferrii</name>
    <dbReference type="NCBI Taxonomy" id="1206466"/>
    <lineage>
        <taxon>Eukaryota</taxon>
        <taxon>Fungi</taxon>
        <taxon>Dikarya</taxon>
        <taxon>Ascomycota</taxon>
        <taxon>Saccharomycotina</taxon>
        <taxon>Saccharomycetes</taxon>
        <taxon>Phaffomycetales</taxon>
        <taxon>Wickerhamomycetaceae</taxon>
        <taxon>Wickerhamomyces</taxon>
    </lineage>
</organism>
<dbReference type="eggNOG" id="KOG3037">
    <property type="taxonomic scope" value="Eukaryota"/>
</dbReference>
<feature type="region of interest" description="Disordered" evidence="6">
    <location>
        <begin position="122"/>
        <end position="168"/>
    </location>
</feature>
<protein>
    <submittedName>
        <fullName evidence="9">Uncharacterized protein</fullName>
    </submittedName>
</protein>
<keyword evidence="5" id="KW-0539">Nucleus</keyword>
<evidence type="ECO:0000259" key="8">
    <source>
        <dbReference type="PROSITE" id="PS51917"/>
    </source>
</evidence>
<comment type="caution">
    <text evidence="9">The sequence shown here is derived from an EMBL/GenBank/DDBJ whole genome shotgun (WGS) entry which is preliminary data.</text>
</comment>
<evidence type="ECO:0000256" key="4">
    <source>
        <dbReference type="ARBA" id="ARBA00022942"/>
    </source>
</evidence>
<dbReference type="PROSITE" id="PS51916">
    <property type="entry name" value="DEUBAD"/>
    <property type="match status" value="1"/>
</dbReference>
<dbReference type="Gene3D" id="1.10.2020.20">
    <property type="match status" value="1"/>
</dbReference>
<sequence length="265" mass="29975">MSTIKFRAGRVKYDADKKLATPEPIQGQITIKPSDEDESFYSFEWAPKDNVPNVEKEELLVVPGDVTWKQVEEANTGRVFALQFLSSSARHLFWLQEINDDEDEPSALSKKDQDILRKIEKIFQPEEEEEEQPEEKGDVELPDASSTTAATTTTETTTKQENTQPIYDLNDVLTPEALTSLIDNADEDTLKQLYTHLPESFEHNKENLKTVLFSGFFKRSASNLGNALNNGGGFIVSKSLEYEYEGEGIVSFLNALRKKSKKEDK</sequence>
<dbReference type="InterPro" id="IPR044868">
    <property type="entry name" value="Rpn13/ADRM1_Pru"/>
</dbReference>
<feature type="compositionally biased region" description="Low complexity" evidence="6">
    <location>
        <begin position="144"/>
        <end position="157"/>
    </location>
</feature>
<dbReference type="PROSITE" id="PS51917">
    <property type="entry name" value="PRU"/>
    <property type="match status" value="1"/>
</dbReference>
<dbReference type="InterPro" id="IPR032368">
    <property type="entry name" value="RPN13_DEUBAD"/>
</dbReference>
<comment type="subcellular location">
    <subcellularLocation>
        <location evidence="2">Cytoplasm</location>
    </subcellularLocation>
    <subcellularLocation>
        <location evidence="1">Nucleus</location>
    </subcellularLocation>
</comment>
<dbReference type="InterPro" id="IPR006773">
    <property type="entry name" value="Rpn13/ADRM1"/>
</dbReference>
<dbReference type="Gene3D" id="2.30.29.70">
    <property type="entry name" value="Proteasomal ubiquitin receptor Rpn13/ADRM1"/>
    <property type="match status" value="1"/>
</dbReference>
<dbReference type="InParanoid" id="K0KR28"/>
<evidence type="ECO:0000256" key="5">
    <source>
        <dbReference type="ARBA" id="ARBA00023242"/>
    </source>
</evidence>
<dbReference type="Proteomes" id="UP000009328">
    <property type="component" value="Unassembled WGS sequence"/>
</dbReference>
<evidence type="ECO:0000313" key="10">
    <source>
        <dbReference type="Proteomes" id="UP000009328"/>
    </source>
</evidence>
<keyword evidence="4" id="KW-0647">Proteasome</keyword>
<evidence type="ECO:0000259" key="7">
    <source>
        <dbReference type="PROSITE" id="PS51916"/>
    </source>
</evidence>
<reference evidence="9 10" key="1">
    <citation type="journal article" date="2012" name="Eukaryot. Cell">
        <title>Draft genome sequence of Wickerhamomyces ciferrii NRRL Y-1031 F-60-10.</title>
        <authorList>
            <person name="Schneider J."/>
            <person name="Andrea H."/>
            <person name="Blom J."/>
            <person name="Jaenicke S."/>
            <person name="Ruckert C."/>
            <person name="Schorsch C."/>
            <person name="Szczepanowski R."/>
            <person name="Farwick M."/>
            <person name="Goesmann A."/>
            <person name="Puhler A."/>
            <person name="Schaffer S."/>
            <person name="Tauch A."/>
            <person name="Kohler T."/>
            <person name="Brinkrolf K."/>
        </authorList>
    </citation>
    <scope>NUCLEOTIDE SEQUENCE [LARGE SCALE GENOMIC DNA]</scope>
    <source>
        <strain evidence="10">ATCC 14091 / BCRC 22168 / CBS 111 / JCM 3599 / NBRC 0793 / NRRL Y-1031 F-60-10</strain>
    </source>
</reference>
<evidence type="ECO:0000256" key="3">
    <source>
        <dbReference type="ARBA" id="ARBA00022490"/>
    </source>
</evidence>